<dbReference type="Proteomes" id="UP000472263">
    <property type="component" value="Chromosome 4"/>
</dbReference>
<organism evidence="2 3">
    <name type="scientific">Myripristis murdjan</name>
    <name type="common">pinecone soldierfish</name>
    <dbReference type="NCBI Taxonomy" id="586833"/>
    <lineage>
        <taxon>Eukaryota</taxon>
        <taxon>Metazoa</taxon>
        <taxon>Chordata</taxon>
        <taxon>Craniata</taxon>
        <taxon>Vertebrata</taxon>
        <taxon>Euteleostomi</taxon>
        <taxon>Actinopterygii</taxon>
        <taxon>Neopterygii</taxon>
        <taxon>Teleostei</taxon>
        <taxon>Neoteleostei</taxon>
        <taxon>Acanthomorphata</taxon>
        <taxon>Holocentriformes</taxon>
        <taxon>Holocentridae</taxon>
        <taxon>Myripristis</taxon>
    </lineage>
</organism>
<feature type="domain" description="Fibronectin type-III" evidence="1">
    <location>
        <begin position="765"/>
        <end position="854"/>
    </location>
</feature>
<dbReference type="GeneTree" id="ENSGT00940000157064"/>
<sequence length="855" mass="91910">MIQCDSNTTSCQLPGMNCGQLYNLTVTAQDGVCDNSKAYLNLQSAPCSPTSVRASLLCSSNSVAVTWERASGAMSYRAVMVNEIHDFECRSSVTHCDIDDLLCGQTYNVSVFGLDDFCTSVESDRAYVRTAPCTPQDVVVDAQCEAGAIVVSWSPNPDAESFQVEAISNTGVRLACASNGTSCSIENLPCGYSYNVTVVSIRDGCESKPSPVVETASAPCVPRNPSASLDCVTNSAWLIWDDSAGALSYFALAEGVGGHTSNCTSVSSQCAVPDLKCGTLYTFHVTAANNYCTSNHSTTFQLETGPCALSEISAETQCHSDIILVSWEMTEDSPLYLVTAEDDEDKDNLLSCNSSTSYCEVRGARCGIEYSIIVSASSDKCSSLRSPPKKIRTAPCVPSDVTAVASCEEKGAVVSWAPSKVATSFHLTATARDGEVRTCNNSVNRCVLPDLHCGQLYSISVSASSENCTTQPSFPVDFRTAPCEPSGLEVDLQCETNSAILSWHPSEGSAQYFGFAQSEGGDMLRCNSTSTSCTIQGLECGAMYNFFIEASDGSCFSSSNSSVLAGAAPCPPATMRTKVQMIDGAPWVRTWWTPVDCSNVTYLVEIEGRIQNNPQTLMEVSSYWVERPYFEIPMPCSTAFNLTVRSRNSAGESEPSHVVTMSTVPCPPQNVTYTGNSQVAELSWEASVLATTYTVYKVSQAGRVEVCSGPELSCTVTDFDPDSTEVTASNAFGESLPTTDFTGPVLNRRRRDLRASEMIGSAEQNLGIPQITKIKVIGDSLYVKWNLVKHATEYRVIVHEKNAIQPTVVMTVDKDSYTVSDLKPRTSYCVKLSATNIISQSNFSTPVCRTTGPPE</sequence>
<dbReference type="PANTHER" id="PTHR47135">
    <property type="entry name" value="FIBRONECTIN TYPE III DOMAIN-CONTAINING PROTEIN 7"/>
    <property type="match status" value="1"/>
</dbReference>
<dbReference type="PROSITE" id="PS50853">
    <property type="entry name" value="FN3"/>
    <property type="match status" value="6"/>
</dbReference>
<dbReference type="InParanoid" id="A0A667XFF4"/>
<dbReference type="AlphaFoldDB" id="A0A667XFF4"/>
<feature type="domain" description="Fibronectin type-III" evidence="1">
    <location>
        <begin position="134"/>
        <end position="220"/>
    </location>
</feature>
<dbReference type="SMART" id="SM00060">
    <property type="entry name" value="FN3"/>
    <property type="match status" value="8"/>
</dbReference>
<keyword evidence="3" id="KW-1185">Reference proteome</keyword>
<feature type="domain" description="Fibronectin type-III" evidence="1">
    <location>
        <begin position="397"/>
        <end position="483"/>
    </location>
</feature>
<dbReference type="InterPro" id="IPR003961">
    <property type="entry name" value="FN3_dom"/>
</dbReference>
<reference evidence="2" key="1">
    <citation type="submission" date="2019-06" db="EMBL/GenBank/DDBJ databases">
        <authorList>
            <consortium name="Wellcome Sanger Institute Data Sharing"/>
        </authorList>
    </citation>
    <scope>NUCLEOTIDE SEQUENCE [LARGE SCALE GENOMIC DNA]</scope>
</reference>
<evidence type="ECO:0000259" key="1">
    <source>
        <dbReference type="PROSITE" id="PS50853"/>
    </source>
</evidence>
<evidence type="ECO:0000313" key="2">
    <source>
        <dbReference type="Ensembl" id="ENSMMDP00005011264.1"/>
    </source>
</evidence>
<accession>A0A667XFF4</accession>
<dbReference type="Gene3D" id="2.60.40.10">
    <property type="entry name" value="Immunoglobulins"/>
    <property type="match status" value="7"/>
</dbReference>
<feature type="domain" description="Fibronectin type-III" evidence="1">
    <location>
        <begin position="571"/>
        <end position="666"/>
    </location>
</feature>
<feature type="domain" description="Fibronectin type-III" evidence="1">
    <location>
        <begin position="221"/>
        <end position="307"/>
    </location>
</feature>
<protein>
    <recommendedName>
        <fullName evidence="1">Fibronectin type-III domain-containing protein</fullName>
    </recommendedName>
</protein>
<dbReference type="InterPro" id="IPR013783">
    <property type="entry name" value="Ig-like_fold"/>
</dbReference>
<dbReference type="SUPFAM" id="SSF49265">
    <property type="entry name" value="Fibronectin type III"/>
    <property type="match status" value="5"/>
</dbReference>
<dbReference type="Ensembl" id="ENSMMDT00005011606.1">
    <property type="protein sequence ID" value="ENSMMDP00005011264.1"/>
    <property type="gene ID" value="ENSMMDG00005006080.1"/>
</dbReference>
<reference evidence="2" key="3">
    <citation type="submission" date="2025-09" db="UniProtKB">
        <authorList>
            <consortium name="Ensembl"/>
        </authorList>
    </citation>
    <scope>IDENTIFICATION</scope>
</reference>
<evidence type="ECO:0000313" key="3">
    <source>
        <dbReference type="Proteomes" id="UP000472263"/>
    </source>
</evidence>
<dbReference type="PANTHER" id="PTHR47135:SF3">
    <property type="entry name" value="FIBRONECTIN TYPE-III DOMAIN-CONTAINING PROTEIN"/>
    <property type="match status" value="1"/>
</dbReference>
<feature type="domain" description="Fibronectin type-III" evidence="1">
    <location>
        <begin position="48"/>
        <end position="133"/>
    </location>
</feature>
<dbReference type="Pfam" id="PF00041">
    <property type="entry name" value="fn3"/>
    <property type="match status" value="2"/>
</dbReference>
<proteinExistence type="predicted"/>
<dbReference type="CDD" id="cd00063">
    <property type="entry name" value="FN3"/>
    <property type="match status" value="5"/>
</dbReference>
<dbReference type="InterPro" id="IPR036116">
    <property type="entry name" value="FN3_sf"/>
</dbReference>
<reference evidence="2" key="2">
    <citation type="submission" date="2025-08" db="UniProtKB">
        <authorList>
            <consortium name="Ensembl"/>
        </authorList>
    </citation>
    <scope>IDENTIFICATION</scope>
</reference>
<name>A0A667XFF4_9TELE</name>